<dbReference type="InterPro" id="IPR000524">
    <property type="entry name" value="Tscrpt_reg_HTH_GntR"/>
</dbReference>
<name>A0A132EAZ0_9BURK</name>
<dbReference type="AlphaFoldDB" id="A0A132EAZ0"/>
<dbReference type="Pfam" id="PF00392">
    <property type="entry name" value="GntR"/>
    <property type="match status" value="1"/>
</dbReference>
<evidence type="ECO:0000256" key="2">
    <source>
        <dbReference type="ARBA" id="ARBA00023125"/>
    </source>
</evidence>
<dbReference type="InterPro" id="IPR036388">
    <property type="entry name" value="WH-like_DNA-bd_sf"/>
</dbReference>
<sequence length="229" mass="25252">MMNQGKAGQAYQEIEKLIVSEELAPGTLVSEAVLMEKTGLGRTPIREALQQLARNRMVEIHPSRGVLIPPASVEAQLRMLEVRRILEVLAVRLACHDASAVDRARMEAIVGRLSGDPIPLAEYAETLKDTHQIIATAGHNEYLADAMAPLQGLSRRFWLANVRNEEDEIRNGTTHHLAILRAILASDAQAAEQASLALNDYLIEFAYKTIRRPSGSLQGAFRSGRRSLL</sequence>
<dbReference type="Gene3D" id="1.20.120.530">
    <property type="entry name" value="GntR ligand-binding domain-like"/>
    <property type="match status" value="1"/>
</dbReference>
<evidence type="ECO:0000256" key="3">
    <source>
        <dbReference type="ARBA" id="ARBA00023163"/>
    </source>
</evidence>
<dbReference type="InterPro" id="IPR008920">
    <property type="entry name" value="TF_FadR/GntR_C"/>
</dbReference>
<feature type="domain" description="HTH gntR-type" evidence="4">
    <location>
        <begin position="4"/>
        <end position="71"/>
    </location>
</feature>
<dbReference type="OrthoDB" id="5343379at2"/>
<dbReference type="CDD" id="cd07377">
    <property type="entry name" value="WHTH_GntR"/>
    <property type="match status" value="1"/>
</dbReference>
<keyword evidence="3" id="KW-0804">Transcription</keyword>
<dbReference type="GO" id="GO:0003677">
    <property type="term" value="F:DNA binding"/>
    <property type="evidence" value="ECO:0007669"/>
    <property type="project" value="UniProtKB-KW"/>
</dbReference>
<accession>A0A132EAZ0</accession>
<protein>
    <submittedName>
        <fullName evidence="5">GntR family transcriptional regulator</fullName>
    </submittedName>
</protein>
<organism evidence="5 6">
    <name type="scientific">Burkholderia pseudomultivorans</name>
    <dbReference type="NCBI Taxonomy" id="1207504"/>
    <lineage>
        <taxon>Bacteria</taxon>
        <taxon>Pseudomonadati</taxon>
        <taxon>Pseudomonadota</taxon>
        <taxon>Betaproteobacteria</taxon>
        <taxon>Burkholderiales</taxon>
        <taxon>Burkholderiaceae</taxon>
        <taxon>Burkholderia</taxon>
        <taxon>Burkholderia cepacia complex</taxon>
    </lineage>
</organism>
<evidence type="ECO:0000313" key="6">
    <source>
        <dbReference type="Proteomes" id="UP000062912"/>
    </source>
</evidence>
<dbReference type="GO" id="GO:0003700">
    <property type="term" value="F:DNA-binding transcription factor activity"/>
    <property type="evidence" value="ECO:0007669"/>
    <property type="project" value="InterPro"/>
</dbReference>
<dbReference type="SMART" id="SM00345">
    <property type="entry name" value="HTH_GNTR"/>
    <property type="match status" value="1"/>
</dbReference>
<dbReference type="SUPFAM" id="SSF48008">
    <property type="entry name" value="GntR ligand-binding domain-like"/>
    <property type="match status" value="1"/>
</dbReference>
<dbReference type="Pfam" id="PF07729">
    <property type="entry name" value="FCD"/>
    <property type="match status" value="1"/>
</dbReference>
<evidence type="ECO:0000313" key="5">
    <source>
        <dbReference type="EMBL" id="KWF22488.1"/>
    </source>
</evidence>
<dbReference type="InterPro" id="IPR011711">
    <property type="entry name" value="GntR_C"/>
</dbReference>
<evidence type="ECO:0000256" key="1">
    <source>
        <dbReference type="ARBA" id="ARBA00023015"/>
    </source>
</evidence>
<keyword evidence="1" id="KW-0805">Transcription regulation</keyword>
<proteinExistence type="predicted"/>
<dbReference type="SUPFAM" id="SSF46785">
    <property type="entry name" value="Winged helix' DNA-binding domain"/>
    <property type="match status" value="1"/>
</dbReference>
<gene>
    <name evidence="5" type="ORF">WT56_26660</name>
</gene>
<evidence type="ECO:0000259" key="4">
    <source>
        <dbReference type="PROSITE" id="PS50949"/>
    </source>
</evidence>
<dbReference type="Gene3D" id="1.10.10.10">
    <property type="entry name" value="Winged helix-like DNA-binding domain superfamily/Winged helix DNA-binding domain"/>
    <property type="match status" value="1"/>
</dbReference>
<dbReference type="EMBL" id="LPJR01000070">
    <property type="protein sequence ID" value="KWF22488.1"/>
    <property type="molecule type" value="Genomic_DNA"/>
</dbReference>
<dbReference type="PROSITE" id="PS50949">
    <property type="entry name" value="HTH_GNTR"/>
    <property type="match status" value="1"/>
</dbReference>
<dbReference type="InterPro" id="IPR036390">
    <property type="entry name" value="WH_DNA-bd_sf"/>
</dbReference>
<keyword evidence="2" id="KW-0238">DNA-binding</keyword>
<dbReference type="Proteomes" id="UP000062912">
    <property type="component" value="Unassembled WGS sequence"/>
</dbReference>
<dbReference type="PANTHER" id="PTHR43537:SF5">
    <property type="entry name" value="UXU OPERON TRANSCRIPTIONAL REGULATOR"/>
    <property type="match status" value="1"/>
</dbReference>
<comment type="caution">
    <text evidence="5">The sequence shown here is derived from an EMBL/GenBank/DDBJ whole genome shotgun (WGS) entry which is preliminary data.</text>
</comment>
<dbReference type="PANTHER" id="PTHR43537">
    <property type="entry name" value="TRANSCRIPTIONAL REGULATOR, GNTR FAMILY"/>
    <property type="match status" value="1"/>
</dbReference>
<dbReference type="SMART" id="SM00895">
    <property type="entry name" value="FCD"/>
    <property type="match status" value="1"/>
</dbReference>
<reference evidence="5 6" key="1">
    <citation type="submission" date="2015-11" db="EMBL/GenBank/DDBJ databases">
        <title>Expanding the genomic diversity of Burkholderia species for the development of highly accurate diagnostics.</title>
        <authorList>
            <person name="Sahl J."/>
            <person name="Keim P."/>
            <person name="Wagner D."/>
        </authorList>
    </citation>
    <scope>NUCLEOTIDE SEQUENCE [LARGE SCALE GENOMIC DNA]</scope>
    <source>
        <strain evidence="5 6">MSMB368WGS</strain>
    </source>
</reference>